<keyword evidence="2" id="KW-1185">Reference proteome</keyword>
<comment type="caution">
    <text evidence="1">The sequence shown here is derived from an EMBL/GenBank/DDBJ whole genome shotgun (WGS) entry which is preliminary data.</text>
</comment>
<protein>
    <submittedName>
        <fullName evidence="1">Uncharacterized protein</fullName>
    </submittedName>
</protein>
<dbReference type="Proteomes" id="UP001066276">
    <property type="component" value="Chromosome 7"/>
</dbReference>
<accession>A0AAV7PAR8</accession>
<proteinExistence type="predicted"/>
<name>A0AAV7PAR8_PLEWA</name>
<reference evidence="1" key="1">
    <citation type="journal article" date="2022" name="bioRxiv">
        <title>Sequencing and chromosome-scale assembly of the giantPleurodeles waltlgenome.</title>
        <authorList>
            <person name="Brown T."/>
            <person name="Elewa A."/>
            <person name="Iarovenko S."/>
            <person name="Subramanian E."/>
            <person name="Araus A.J."/>
            <person name="Petzold A."/>
            <person name="Susuki M."/>
            <person name="Suzuki K.-i.T."/>
            <person name="Hayashi T."/>
            <person name="Toyoda A."/>
            <person name="Oliveira C."/>
            <person name="Osipova E."/>
            <person name="Leigh N.D."/>
            <person name="Simon A."/>
            <person name="Yun M.H."/>
        </authorList>
    </citation>
    <scope>NUCLEOTIDE SEQUENCE</scope>
    <source>
        <strain evidence="1">20211129_DDA</strain>
        <tissue evidence="1">Liver</tissue>
    </source>
</reference>
<sequence>MSGVGALPGEEETSSEARHSLWAPCLLAAEAHGQAGILDGGSRWALSPCFMARGQGSDLAGGPSAPSLLGPPKGCRGHFGMLRW</sequence>
<evidence type="ECO:0000313" key="2">
    <source>
        <dbReference type="Proteomes" id="UP001066276"/>
    </source>
</evidence>
<evidence type="ECO:0000313" key="1">
    <source>
        <dbReference type="EMBL" id="KAJ1123663.1"/>
    </source>
</evidence>
<organism evidence="1 2">
    <name type="scientific">Pleurodeles waltl</name>
    <name type="common">Iberian ribbed newt</name>
    <dbReference type="NCBI Taxonomy" id="8319"/>
    <lineage>
        <taxon>Eukaryota</taxon>
        <taxon>Metazoa</taxon>
        <taxon>Chordata</taxon>
        <taxon>Craniata</taxon>
        <taxon>Vertebrata</taxon>
        <taxon>Euteleostomi</taxon>
        <taxon>Amphibia</taxon>
        <taxon>Batrachia</taxon>
        <taxon>Caudata</taxon>
        <taxon>Salamandroidea</taxon>
        <taxon>Salamandridae</taxon>
        <taxon>Pleurodelinae</taxon>
        <taxon>Pleurodeles</taxon>
    </lineage>
</organism>
<dbReference type="EMBL" id="JANPWB010000011">
    <property type="protein sequence ID" value="KAJ1123663.1"/>
    <property type="molecule type" value="Genomic_DNA"/>
</dbReference>
<dbReference type="AlphaFoldDB" id="A0AAV7PAR8"/>
<gene>
    <name evidence="1" type="ORF">NDU88_002131</name>
</gene>